<reference evidence="9 10" key="1">
    <citation type="journal article" date="2021" name="Hortic Res">
        <title>Chromosome-scale assembly of the Dendrobium chrysotoxum genome enhances the understanding of orchid evolution.</title>
        <authorList>
            <person name="Zhang Y."/>
            <person name="Zhang G.Q."/>
            <person name="Zhang D."/>
            <person name="Liu X.D."/>
            <person name="Xu X.Y."/>
            <person name="Sun W.H."/>
            <person name="Yu X."/>
            <person name="Zhu X."/>
            <person name="Wang Z.W."/>
            <person name="Zhao X."/>
            <person name="Zhong W.Y."/>
            <person name="Chen H."/>
            <person name="Yin W.L."/>
            <person name="Huang T."/>
            <person name="Niu S.C."/>
            <person name="Liu Z.J."/>
        </authorList>
    </citation>
    <scope>NUCLEOTIDE SEQUENCE [LARGE SCALE GENOMIC DNA]</scope>
    <source>
        <strain evidence="9">Lindl</strain>
    </source>
</reference>
<keyword evidence="10" id="KW-1185">Reference proteome</keyword>
<keyword evidence="4 5" id="KW-0505">Motor protein</keyword>
<evidence type="ECO:0000256" key="4">
    <source>
        <dbReference type="ARBA" id="ARBA00023175"/>
    </source>
</evidence>
<dbReference type="GO" id="GO:0003777">
    <property type="term" value="F:microtubule motor activity"/>
    <property type="evidence" value="ECO:0007669"/>
    <property type="project" value="InterPro"/>
</dbReference>
<evidence type="ECO:0000313" key="9">
    <source>
        <dbReference type="EMBL" id="KAH0445950.1"/>
    </source>
</evidence>
<dbReference type="InterPro" id="IPR019821">
    <property type="entry name" value="Kinesin_motor_CS"/>
</dbReference>
<feature type="region of interest" description="Disordered" evidence="7">
    <location>
        <begin position="478"/>
        <end position="524"/>
    </location>
</feature>
<feature type="compositionally biased region" description="Acidic residues" evidence="7">
    <location>
        <begin position="763"/>
        <end position="793"/>
    </location>
</feature>
<dbReference type="InterPro" id="IPR027417">
    <property type="entry name" value="P-loop_NTPase"/>
</dbReference>
<dbReference type="PANTHER" id="PTHR24115">
    <property type="entry name" value="KINESIN-RELATED"/>
    <property type="match status" value="1"/>
</dbReference>
<name>A0AAV7FJ44_DENCH</name>
<dbReference type="GO" id="GO:0005871">
    <property type="term" value="C:kinesin complex"/>
    <property type="evidence" value="ECO:0007669"/>
    <property type="project" value="TreeGrafter"/>
</dbReference>
<accession>A0AAV7FJ44</accession>
<dbReference type="InterPro" id="IPR001752">
    <property type="entry name" value="Kinesin_motor_dom"/>
</dbReference>
<dbReference type="GO" id="GO:0008017">
    <property type="term" value="F:microtubule binding"/>
    <property type="evidence" value="ECO:0007669"/>
    <property type="project" value="InterPro"/>
</dbReference>
<dbReference type="SUPFAM" id="SSF52540">
    <property type="entry name" value="P-loop containing nucleoside triphosphate hydrolases"/>
    <property type="match status" value="1"/>
</dbReference>
<dbReference type="PROSITE" id="PS50067">
    <property type="entry name" value="KINESIN_MOTOR_2"/>
    <property type="match status" value="1"/>
</dbReference>
<dbReference type="PANTHER" id="PTHR24115:SF1008">
    <property type="entry name" value="KINESIN-LIKE PROTEIN SUBITO"/>
    <property type="match status" value="1"/>
</dbReference>
<keyword evidence="3 5" id="KW-0067">ATP-binding</keyword>
<feature type="domain" description="Kinesin motor" evidence="8">
    <location>
        <begin position="1"/>
        <end position="436"/>
    </location>
</feature>
<dbReference type="GO" id="GO:0005524">
    <property type="term" value="F:ATP binding"/>
    <property type="evidence" value="ECO:0007669"/>
    <property type="project" value="UniProtKB-UniRule"/>
</dbReference>
<proteinExistence type="inferred from homology"/>
<dbReference type="GO" id="GO:0005874">
    <property type="term" value="C:microtubule"/>
    <property type="evidence" value="ECO:0007669"/>
    <property type="project" value="UniProtKB-KW"/>
</dbReference>
<dbReference type="InterPro" id="IPR027640">
    <property type="entry name" value="Kinesin-like_fam"/>
</dbReference>
<feature type="compositionally biased region" description="Low complexity" evidence="7">
    <location>
        <begin position="678"/>
        <end position="691"/>
    </location>
</feature>
<dbReference type="GO" id="GO:0016887">
    <property type="term" value="F:ATP hydrolysis activity"/>
    <property type="evidence" value="ECO:0007669"/>
    <property type="project" value="TreeGrafter"/>
</dbReference>
<feature type="compositionally biased region" description="Acidic residues" evidence="7">
    <location>
        <begin position="641"/>
        <end position="663"/>
    </location>
</feature>
<feature type="compositionally biased region" description="Low complexity" evidence="7">
    <location>
        <begin position="843"/>
        <end position="854"/>
    </location>
</feature>
<evidence type="ECO:0000256" key="7">
    <source>
        <dbReference type="SAM" id="MobiDB-lite"/>
    </source>
</evidence>
<comment type="similarity">
    <text evidence="5 6">Belongs to the TRAFAC class myosin-kinesin ATPase superfamily. Kinesin family.</text>
</comment>
<comment type="caution">
    <text evidence="9">The sequence shown here is derived from an EMBL/GenBank/DDBJ whole genome shotgun (WGS) entry which is preliminary data.</text>
</comment>
<evidence type="ECO:0000256" key="2">
    <source>
        <dbReference type="ARBA" id="ARBA00022741"/>
    </source>
</evidence>
<feature type="binding site" evidence="5">
    <location>
        <begin position="69"/>
        <end position="76"/>
    </location>
    <ligand>
        <name>ATP</name>
        <dbReference type="ChEBI" id="CHEBI:30616"/>
    </ligand>
</feature>
<dbReference type="Pfam" id="PF00225">
    <property type="entry name" value="Kinesin"/>
    <property type="match status" value="1"/>
</dbReference>
<dbReference type="GO" id="GO:0007018">
    <property type="term" value="P:microtubule-based movement"/>
    <property type="evidence" value="ECO:0007669"/>
    <property type="project" value="InterPro"/>
</dbReference>
<evidence type="ECO:0000256" key="6">
    <source>
        <dbReference type="RuleBase" id="RU000394"/>
    </source>
</evidence>
<dbReference type="GO" id="GO:0005634">
    <property type="term" value="C:nucleus"/>
    <property type="evidence" value="ECO:0007669"/>
    <property type="project" value="TreeGrafter"/>
</dbReference>
<dbReference type="Gene3D" id="3.40.850.10">
    <property type="entry name" value="Kinesin motor domain"/>
    <property type="match status" value="1"/>
</dbReference>
<dbReference type="PROSITE" id="PS00411">
    <property type="entry name" value="KINESIN_MOTOR_1"/>
    <property type="match status" value="1"/>
</dbReference>
<dbReference type="EMBL" id="JAGFBR010000306">
    <property type="protein sequence ID" value="KAH0445950.1"/>
    <property type="molecule type" value="Genomic_DNA"/>
</dbReference>
<feature type="compositionally biased region" description="Basic and acidic residues" evidence="7">
    <location>
        <begin position="664"/>
        <end position="674"/>
    </location>
</feature>
<organism evidence="9 10">
    <name type="scientific">Dendrobium chrysotoxum</name>
    <name type="common">Orchid</name>
    <dbReference type="NCBI Taxonomy" id="161865"/>
    <lineage>
        <taxon>Eukaryota</taxon>
        <taxon>Viridiplantae</taxon>
        <taxon>Streptophyta</taxon>
        <taxon>Embryophyta</taxon>
        <taxon>Tracheophyta</taxon>
        <taxon>Spermatophyta</taxon>
        <taxon>Magnoliopsida</taxon>
        <taxon>Liliopsida</taxon>
        <taxon>Asparagales</taxon>
        <taxon>Orchidaceae</taxon>
        <taxon>Epidendroideae</taxon>
        <taxon>Malaxideae</taxon>
        <taxon>Dendrobiinae</taxon>
        <taxon>Dendrobium</taxon>
    </lineage>
</organism>
<dbReference type="AlphaFoldDB" id="A0AAV7FJ44"/>
<sequence>MNPPKDAISAARARVYATSVPTKFTFSRVFAPPTIAVKDDAQADFFRHTTLPLVDELLQGQSGLIFTYGVTNSGKSYTVQGESGPGQAGILPRSADVIFNSIQDLQSTSDIRPVGLSGVERSRPSDAISFEYDTTTKVRVDRNYRYSVWVSYVEVYNEKIFDLLDVAPPTTTPSSGLTASISAAFGLSRSDSYRGSNWALAASSTNGNAGSSDSNSPILLQRKPLSLKNDIEAGGKYVAGLQEIRVRSPAEARELMRRGQDNRRVFATMANRASSRSHGVFTLKVIREHGGEQSGTLSCTTSRLSIVDLAGSERLGNTSASGDRLKEAGSINKSLMCLGQCIETLRKNQNRAASFIPAPISPISSTANVSASVMAARVIKRRPSIVPFRHSKLTELFQSFFTGEGRAVMIVNVNPYDTGFDENSHVMRFSAAAKEVHTVRTQAQATNLTRFVHPSLRNLFNGQGNPLSPPSNKIRRLSDMSQASCPPTPKASTMAAPSSPMKKNSIARTPSTTKPDVAARRADRSVQAVMPAEENREVTIIEASDEEDEEAENDSDPFVEHLMQRYEQLREQLFESELRCAMVERQVREEMAEEMAQQLQEMQNLYSQRMLQDAQHNEDFVNRKLDLLARASHYQNTHDDESAEYESAEEEEEEEEEEVEVEEALARTEYHEDSAECSQSSASTAVDDASVIYKVPRTRTARRIEESEEEASDQVDSTVDNSQSISELEESSASIDLPSRLLDQSAIEKSVSSDADATHESQMEESDPSMLEESEDEEEGTSDESFDVTDESIESSFEAAPRARASRARTSVRPKPATKAARATTTTMTSKTRKEPTTRRRTTAATTARSSKTASTERRPFGRSSAANISQEVNSDASLILDAAIKKSPKKRLLGRKTIMDEETMIERTGDSSLVAEI</sequence>
<feature type="compositionally biased region" description="Low complexity" evidence="7">
    <location>
        <begin position="813"/>
        <end position="830"/>
    </location>
</feature>
<evidence type="ECO:0000313" key="10">
    <source>
        <dbReference type="Proteomes" id="UP000775213"/>
    </source>
</evidence>
<evidence type="ECO:0000259" key="8">
    <source>
        <dbReference type="PROSITE" id="PS50067"/>
    </source>
</evidence>
<dbReference type="SMART" id="SM00129">
    <property type="entry name" value="KISc"/>
    <property type="match status" value="1"/>
</dbReference>
<protein>
    <recommendedName>
        <fullName evidence="6">Kinesin-like protein</fullName>
    </recommendedName>
</protein>
<keyword evidence="2 5" id="KW-0547">Nucleotide-binding</keyword>
<evidence type="ECO:0000256" key="3">
    <source>
        <dbReference type="ARBA" id="ARBA00022840"/>
    </source>
</evidence>
<dbReference type="Proteomes" id="UP000775213">
    <property type="component" value="Unassembled WGS sequence"/>
</dbReference>
<feature type="compositionally biased region" description="Low complexity" evidence="7">
    <location>
        <begin position="722"/>
        <end position="734"/>
    </location>
</feature>
<evidence type="ECO:0000256" key="1">
    <source>
        <dbReference type="ARBA" id="ARBA00022701"/>
    </source>
</evidence>
<feature type="region of interest" description="Disordered" evidence="7">
    <location>
        <begin position="635"/>
        <end position="869"/>
    </location>
</feature>
<dbReference type="PRINTS" id="PR00380">
    <property type="entry name" value="KINESINHEAVY"/>
</dbReference>
<gene>
    <name evidence="9" type="ORF">IEQ34_025215</name>
</gene>
<keyword evidence="1 6" id="KW-0493">Microtubule</keyword>
<evidence type="ECO:0000256" key="5">
    <source>
        <dbReference type="PROSITE-ProRule" id="PRU00283"/>
    </source>
</evidence>
<dbReference type="InterPro" id="IPR036961">
    <property type="entry name" value="Kinesin_motor_dom_sf"/>
</dbReference>